<dbReference type="EMBL" id="QUMW01000004">
    <property type="protein sequence ID" value="REG26245.1"/>
    <property type="molecule type" value="Genomic_DNA"/>
</dbReference>
<keyword evidence="1" id="KW-0472">Membrane</keyword>
<dbReference type="RefSeq" id="WP_115883901.1">
    <property type="nucleotide sequence ID" value="NZ_CBCSHX010000014.1"/>
</dbReference>
<evidence type="ECO:0000313" key="3">
    <source>
        <dbReference type="Proteomes" id="UP000257076"/>
    </source>
</evidence>
<feature type="transmembrane region" description="Helical" evidence="1">
    <location>
        <begin position="145"/>
        <end position="165"/>
    </location>
</feature>
<protein>
    <submittedName>
        <fullName evidence="2">Uncharacterized protein</fullName>
    </submittedName>
</protein>
<feature type="transmembrane region" description="Helical" evidence="1">
    <location>
        <begin position="113"/>
        <end position="133"/>
    </location>
</feature>
<sequence length="266" mass="30286">MKNYKKEYEKIFQTLSNDDQLAFQSLNKEFDKNFVTEDAKFEKLYIMAAAMTDSGKDYVEYYNAKTKDVARVASKHLPKHRNNYWSDAAILGVYFAVLFSATIFFFGEIVISLVLPAVIVLILAMVPFMNHGIKHQSSGHGNRQMISSILFLILFVSANLLILFMNSKTLSPLKIASYDSSLIDTLLYAVFVIVAAASLYFIFSTDSWASRLIFIVLLIYSAGRMIYPFDFLNGLSQFIVKYFMFIGLIIIITGQYVRSKQSNTET</sequence>
<keyword evidence="1" id="KW-1133">Transmembrane helix</keyword>
<feature type="transmembrane region" description="Helical" evidence="1">
    <location>
        <begin position="84"/>
        <end position="107"/>
    </location>
</feature>
<feature type="transmembrane region" description="Helical" evidence="1">
    <location>
        <begin position="239"/>
        <end position="257"/>
    </location>
</feature>
<keyword evidence="1" id="KW-0812">Transmembrane</keyword>
<organism evidence="2 3">
    <name type="scientific">Jeotgalicoccus halotolerans</name>
    <dbReference type="NCBI Taxonomy" id="157227"/>
    <lineage>
        <taxon>Bacteria</taxon>
        <taxon>Bacillati</taxon>
        <taxon>Bacillota</taxon>
        <taxon>Bacilli</taxon>
        <taxon>Bacillales</taxon>
        <taxon>Staphylococcaceae</taxon>
        <taxon>Jeotgalicoccus</taxon>
    </lineage>
</organism>
<evidence type="ECO:0000313" key="2">
    <source>
        <dbReference type="EMBL" id="REG26245.1"/>
    </source>
</evidence>
<dbReference type="OrthoDB" id="2417456at2"/>
<reference evidence="2 3" key="1">
    <citation type="submission" date="2018-08" db="EMBL/GenBank/DDBJ databases">
        <title>Genomic Encyclopedia of Type Strains, Phase IV (KMG-IV): sequencing the most valuable type-strain genomes for metagenomic binning, comparative biology and taxonomic classification.</title>
        <authorList>
            <person name="Goeker M."/>
        </authorList>
    </citation>
    <scope>NUCLEOTIDE SEQUENCE [LARGE SCALE GENOMIC DNA]</scope>
    <source>
        <strain evidence="2 3">DSM 17274</strain>
    </source>
</reference>
<feature type="transmembrane region" description="Helical" evidence="1">
    <location>
        <begin position="185"/>
        <end position="203"/>
    </location>
</feature>
<dbReference type="AlphaFoldDB" id="A0A3E0B2R4"/>
<gene>
    <name evidence="2" type="ORF">DFR63_0203</name>
</gene>
<keyword evidence="3" id="KW-1185">Reference proteome</keyword>
<comment type="caution">
    <text evidence="2">The sequence shown here is derived from an EMBL/GenBank/DDBJ whole genome shotgun (WGS) entry which is preliminary data.</text>
</comment>
<name>A0A3E0B2R4_9STAP</name>
<evidence type="ECO:0000256" key="1">
    <source>
        <dbReference type="SAM" id="Phobius"/>
    </source>
</evidence>
<feature type="transmembrane region" description="Helical" evidence="1">
    <location>
        <begin position="208"/>
        <end position="227"/>
    </location>
</feature>
<dbReference type="Proteomes" id="UP000257076">
    <property type="component" value="Unassembled WGS sequence"/>
</dbReference>
<accession>A0A3E0B2R4</accession>
<proteinExistence type="predicted"/>